<keyword evidence="1" id="KW-0732">Signal</keyword>
<feature type="signal peptide" evidence="1">
    <location>
        <begin position="1"/>
        <end position="22"/>
    </location>
</feature>
<evidence type="ECO:0000313" key="2">
    <source>
        <dbReference type="EMBL" id="EPF79793.1"/>
    </source>
</evidence>
<reference evidence="2 3" key="1">
    <citation type="submission" date="2013-06" db="EMBL/GenBank/DDBJ databases">
        <title>The Genome Sequence of Acinetobacter rudis CIP 110305.</title>
        <authorList>
            <consortium name="The Broad Institute Genome Sequencing Platform"/>
            <consortium name="The Broad Institute Genome Sequencing Center for Infectious Disease"/>
            <person name="Cerqueira G."/>
            <person name="Feldgarden M."/>
            <person name="Courvalin P."/>
            <person name="Perichon B."/>
            <person name="Grillot-Courvalin C."/>
            <person name="Clermont D."/>
            <person name="Rocha E."/>
            <person name="Yoon E.-J."/>
            <person name="Nemec A."/>
            <person name="Young S.K."/>
            <person name="Zeng Q."/>
            <person name="Gargeya S."/>
            <person name="Fitzgerald M."/>
            <person name="Abouelleil A."/>
            <person name="Alvarado L."/>
            <person name="Berlin A.M."/>
            <person name="Chapman S.B."/>
            <person name="Dewar J."/>
            <person name="Goldberg J."/>
            <person name="Griggs A."/>
            <person name="Gujja S."/>
            <person name="Hansen M."/>
            <person name="Howarth C."/>
            <person name="Imamovic A."/>
            <person name="Larimer J."/>
            <person name="McCowan C."/>
            <person name="Murphy C."/>
            <person name="Pearson M."/>
            <person name="Priest M."/>
            <person name="Roberts A."/>
            <person name="Saif S."/>
            <person name="Shea T."/>
            <person name="Sykes S."/>
            <person name="Wortman J."/>
            <person name="Nusbaum C."/>
            <person name="Birren B."/>
        </authorList>
    </citation>
    <scope>NUCLEOTIDE SEQUENCE [LARGE SCALE GENOMIC DNA]</scope>
    <source>
        <strain evidence="2 3">CIP 110305</strain>
    </source>
</reference>
<dbReference type="PROSITE" id="PS51257">
    <property type="entry name" value="PROKAR_LIPOPROTEIN"/>
    <property type="match status" value="1"/>
</dbReference>
<sequence>MKHLKALALLGSSIVIMTTLSACQSTGNQPDQNKHTHSHMHGMKHNHRMTEEQKQQWQVQRQHACDGKSAGDRVEFQFGQGTKTGQCNVMFKLDDSSKTLLQQTLTATERLSRQAFNQMTVEQREEIKQQRMAKRTERQALRQQLQAACQGQAIGKTVQVQYDKQNLTGQCQLRYQPDHMKTVQRG</sequence>
<keyword evidence="3" id="KW-1185">Reference proteome</keyword>
<proteinExistence type="predicted"/>
<feature type="chain" id="PRO_5004523697" evidence="1">
    <location>
        <begin position="23"/>
        <end position="186"/>
    </location>
</feature>
<organism evidence="2 3">
    <name type="scientific">Acinetobacter rudis CIP 110305</name>
    <dbReference type="NCBI Taxonomy" id="421052"/>
    <lineage>
        <taxon>Bacteria</taxon>
        <taxon>Pseudomonadati</taxon>
        <taxon>Pseudomonadota</taxon>
        <taxon>Gammaproteobacteria</taxon>
        <taxon>Moraxellales</taxon>
        <taxon>Moraxellaceae</taxon>
        <taxon>Acinetobacter</taxon>
    </lineage>
</organism>
<evidence type="ECO:0000313" key="3">
    <source>
        <dbReference type="Proteomes" id="UP000014568"/>
    </source>
</evidence>
<name>S3NN91_9GAMM</name>
<gene>
    <name evidence="2" type="ORF">F945_00681</name>
</gene>
<protein>
    <submittedName>
        <fullName evidence="2">Uncharacterized protein</fullName>
    </submittedName>
</protein>
<dbReference type="EMBL" id="ATGI01000006">
    <property type="protein sequence ID" value="EPF79793.1"/>
    <property type="molecule type" value="Genomic_DNA"/>
</dbReference>
<accession>S3NN91</accession>
<dbReference type="PATRIC" id="fig|421052.3.peg.671"/>
<comment type="caution">
    <text evidence="2">The sequence shown here is derived from an EMBL/GenBank/DDBJ whole genome shotgun (WGS) entry which is preliminary data.</text>
</comment>
<dbReference type="STRING" id="632955.GCA_000829675_02910"/>
<dbReference type="Proteomes" id="UP000014568">
    <property type="component" value="Unassembled WGS sequence"/>
</dbReference>
<dbReference type="AlphaFoldDB" id="S3NN91"/>
<evidence type="ECO:0000256" key="1">
    <source>
        <dbReference type="SAM" id="SignalP"/>
    </source>
</evidence>
<dbReference type="OrthoDB" id="6717527at2"/>
<dbReference type="eggNOG" id="ENOG502ZMTK">
    <property type="taxonomic scope" value="Bacteria"/>
</dbReference>
<dbReference type="HOGENOM" id="CLU_1451537_0_0_6"/>
<dbReference type="RefSeq" id="WP_016655112.1">
    <property type="nucleotide sequence ID" value="NZ_KE340351.1"/>
</dbReference>